<gene>
    <name evidence="2" type="ORF">LCGC14_1865080</name>
</gene>
<accession>A0A0F9G6I5</accession>
<feature type="domain" description="Dihydroxy-acid/6-phosphogluconate dehydratase C-terminal" evidence="1">
    <location>
        <begin position="1"/>
        <end position="61"/>
    </location>
</feature>
<name>A0A0F9G6I5_9ZZZZ</name>
<dbReference type="AlphaFoldDB" id="A0A0F9G6I5"/>
<feature type="non-terminal residue" evidence="2">
    <location>
        <position position="1"/>
    </location>
</feature>
<protein>
    <recommendedName>
        <fullName evidence="1">Dihydroxy-acid/6-phosphogluconate dehydratase C-terminal domain-containing protein</fullName>
    </recommendedName>
</protein>
<comment type="caution">
    <text evidence="2">The sequence shown here is derived from an EMBL/GenBank/DDBJ whole genome shotgun (WGS) entry which is preliminary data.</text>
</comment>
<dbReference type="Pfam" id="PF24877">
    <property type="entry name" value="ILV_EDD_C"/>
    <property type="match status" value="1"/>
</dbReference>
<evidence type="ECO:0000313" key="2">
    <source>
        <dbReference type="EMBL" id="KKL94399.1"/>
    </source>
</evidence>
<organism evidence="2">
    <name type="scientific">marine sediment metagenome</name>
    <dbReference type="NCBI Taxonomy" id="412755"/>
    <lineage>
        <taxon>unclassified sequences</taxon>
        <taxon>metagenomes</taxon>
        <taxon>ecological metagenomes</taxon>
    </lineage>
</organism>
<sequence>INIDIPNRKINVALSDEELAHRRAAMEERGENAWQPVGRERQVSLALQAYAALTTSAAKGAVRDLEQLKRR</sequence>
<reference evidence="2" key="1">
    <citation type="journal article" date="2015" name="Nature">
        <title>Complex archaea that bridge the gap between prokaryotes and eukaryotes.</title>
        <authorList>
            <person name="Spang A."/>
            <person name="Saw J.H."/>
            <person name="Jorgensen S.L."/>
            <person name="Zaremba-Niedzwiedzka K."/>
            <person name="Martijn J."/>
            <person name="Lind A.E."/>
            <person name="van Eijk R."/>
            <person name="Schleper C."/>
            <person name="Guy L."/>
            <person name="Ettema T.J."/>
        </authorList>
    </citation>
    <scope>NUCLEOTIDE SEQUENCE</scope>
</reference>
<evidence type="ECO:0000259" key="1">
    <source>
        <dbReference type="Pfam" id="PF24877"/>
    </source>
</evidence>
<dbReference type="EMBL" id="LAZR01018935">
    <property type="protein sequence ID" value="KKL94399.1"/>
    <property type="molecule type" value="Genomic_DNA"/>
</dbReference>
<dbReference type="InterPro" id="IPR056740">
    <property type="entry name" value="ILV_EDD_C"/>
</dbReference>
<proteinExistence type="predicted"/>
<dbReference type="SUPFAM" id="SSF52016">
    <property type="entry name" value="LeuD/IlvD-like"/>
    <property type="match status" value="1"/>
</dbReference>